<evidence type="ECO:0000256" key="7">
    <source>
        <dbReference type="ARBA" id="ARBA00023288"/>
    </source>
</evidence>
<keyword evidence="7" id="KW-0449">Lipoprotein</keyword>
<evidence type="ECO:0000313" key="8">
    <source>
        <dbReference type="EMBL" id="OIR01996.1"/>
    </source>
</evidence>
<dbReference type="GO" id="GO:0016020">
    <property type="term" value="C:membrane"/>
    <property type="evidence" value="ECO:0007669"/>
    <property type="project" value="UniProtKB-SubCell"/>
</dbReference>
<evidence type="ECO:0000256" key="3">
    <source>
        <dbReference type="ARBA" id="ARBA00022692"/>
    </source>
</evidence>
<dbReference type="PROSITE" id="PS51257">
    <property type="entry name" value="PROKAR_LIPOPROTEIN"/>
    <property type="match status" value="1"/>
</dbReference>
<sequence length="470" mass="49812">MRHRLLLALPLPLLLLTACADPGGIAPRESLRDPAPLHVAAVPAPWPSADWWRGLNDPQLDRLIAHGLADNPTLHLAEARLRRAQSLAGMAEAALAPQVTAAGSAVEQRFPANGIYPPPYAAHIRSMDHLGLDGAYDLDLWGGDEARLRQSLGEARAGAVEVQAARLDLAAAMAQAYVRLADAYDQRDLDRALLAQKRRIAALAGQRARAGLDSDIAAREAEADSAALEAGLTAADARIVLLGQQLAVLAGQNPDQGRAITRPALSLSAAVGLPTTLSAALIGRRPDVVAQRWRVEAAEQGIKAAHADFYPDLKLTAFVGLDSIGIDNFLMSSGRDYGVGPAVTLPIFDGGRLRAALGAAAAGRDMAVDRYNATVLAALEDVVGRLTAWQANETALAQEQAATAQREQAWRLAGLRYRQGLVNDLAVLEAEGRLTEQKRRLLDARNQRYALAIALAHALGGGYAPHPAAL</sequence>
<dbReference type="Pfam" id="PF02321">
    <property type="entry name" value="OEP"/>
    <property type="match status" value="2"/>
</dbReference>
<evidence type="ECO:0000256" key="2">
    <source>
        <dbReference type="ARBA" id="ARBA00022452"/>
    </source>
</evidence>
<dbReference type="EMBL" id="MLJW01000078">
    <property type="protein sequence ID" value="OIR01996.1"/>
    <property type="molecule type" value="Genomic_DNA"/>
</dbReference>
<dbReference type="Gene3D" id="2.20.200.10">
    <property type="entry name" value="Outer membrane efflux proteins (OEP)"/>
    <property type="match status" value="1"/>
</dbReference>
<dbReference type="GO" id="GO:0015562">
    <property type="term" value="F:efflux transmembrane transporter activity"/>
    <property type="evidence" value="ECO:0007669"/>
    <property type="project" value="InterPro"/>
</dbReference>
<evidence type="ECO:0000256" key="5">
    <source>
        <dbReference type="ARBA" id="ARBA00023136"/>
    </source>
</evidence>
<dbReference type="Gene3D" id="1.20.1600.10">
    <property type="entry name" value="Outer membrane efflux proteins (OEP)"/>
    <property type="match status" value="1"/>
</dbReference>
<keyword evidence="4" id="KW-0732">Signal</keyword>
<comment type="caution">
    <text evidence="8">The sequence shown here is derived from an EMBL/GenBank/DDBJ whole genome shotgun (WGS) entry which is preliminary data.</text>
</comment>
<protein>
    <submittedName>
        <fullName evidence="8">Multidrug resistance outer membrane protein MdtP</fullName>
    </submittedName>
</protein>
<gene>
    <name evidence="8" type="primary">mdtP_3</name>
    <name evidence="8" type="ORF">GALL_158540</name>
</gene>
<accession>A0A1J5SJV3</accession>
<dbReference type="AlphaFoldDB" id="A0A1J5SJV3"/>
<evidence type="ECO:0000256" key="1">
    <source>
        <dbReference type="ARBA" id="ARBA00004370"/>
    </source>
</evidence>
<proteinExistence type="predicted"/>
<keyword evidence="5" id="KW-0472">Membrane</keyword>
<dbReference type="PANTHER" id="PTHR30203">
    <property type="entry name" value="OUTER MEMBRANE CATION EFFLUX PROTEIN"/>
    <property type="match status" value="1"/>
</dbReference>
<keyword evidence="2" id="KW-1134">Transmembrane beta strand</keyword>
<name>A0A1J5SJV3_9ZZZZ</name>
<dbReference type="InterPro" id="IPR003423">
    <property type="entry name" value="OMP_efflux"/>
</dbReference>
<dbReference type="NCBIfam" id="TIGR01845">
    <property type="entry name" value="outer_NodT"/>
    <property type="match status" value="1"/>
</dbReference>
<dbReference type="InterPro" id="IPR010131">
    <property type="entry name" value="MdtP/NodT-like"/>
</dbReference>
<keyword evidence="6" id="KW-0564">Palmitate</keyword>
<comment type="subcellular location">
    <subcellularLocation>
        <location evidence="1">Membrane</location>
    </subcellularLocation>
</comment>
<reference evidence="8" key="1">
    <citation type="submission" date="2016-10" db="EMBL/GenBank/DDBJ databases">
        <title>Sequence of Gallionella enrichment culture.</title>
        <authorList>
            <person name="Poehlein A."/>
            <person name="Muehling M."/>
            <person name="Daniel R."/>
        </authorList>
    </citation>
    <scope>NUCLEOTIDE SEQUENCE</scope>
</reference>
<keyword evidence="3" id="KW-0812">Transmembrane</keyword>
<evidence type="ECO:0000256" key="4">
    <source>
        <dbReference type="ARBA" id="ARBA00022729"/>
    </source>
</evidence>
<dbReference type="PANTHER" id="PTHR30203:SF20">
    <property type="entry name" value="MULTIDRUG RESISTANCE OUTER MEMBRANE PROTEIN MDTP-RELATED"/>
    <property type="match status" value="1"/>
</dbReference>
<evidence type="ECO:0000256" key="6">
    <source>
        <dbReference type="ARBA" id="ARBA00023139"/>
    </source>
</evidence>
<organism evidence="8">
    <name type="scientific">mine drainage metagenome</name>
    <dbReference type="NCBI Taxonomy" id="410659"/>
    <lineage>
        <taxon>unclassified sequences</taxon>
        <taxon>metagenomes</taxon>
        <taxon>ecological metagenomes</taxon>
    </lineage>
</organism>
<dbReference type="SUPFAM" id="SSF56954">
    <property type="entry name" value="Outer membrane efflux proteins (OEP)"/>
    <property type="match status" value="1"/>
</dbReference>